<dbReference type="STRING" id="1601833.SAMN05518684_1134"/>
<keyword evidence="3" id="KW-1185">Reference proteome</keyword>
<name>A0A1H9VVX1_9BACI</name>
<dbReference type="AlphaFoldDB" id="A0A1H9VVX1"/>
<dbReference type="RefSeq" id="WP_093053898.1">
    <property type="nucleotide sequence ID" value="NZ_FOGT01000013.1"/>
</dbReference>
<organism evidence="2 3">
    <name type="scientific">Salipaludibacillus aurantiacus</name>
    <dbReference type="NCBI Taxonomy" id="1601833"/>
    <lineage>
        <taxon>Bacteria</taxon>
        <taxon>Bacillati</taxon>
        <taxon>Bacillota</taxon>
        <taxon>Bacilli</taxon>
        <taxon>Bacillales</taxon>
        <taxon>Bacillaceae</taxon>
    </lineage>
</organism>
<feature type="coiled-coil region" evidence="1">
    <location>
        <begin position="29"/>
        <end position="200"/>
    </location>
</feature>
<accession>A0A1H9VVX1</accession>
<dbReference type="EMBL" id="FOGT01000013">
    <property type="protein sequence ID" value="SES25896.1"/>
    <property type="molecule type" value="Genomic_DNA"/>
</dbReference>
<dbReference type="Gene3D" id="1.10.287.1490">
    <property type="match status" value="1"/>
</dbReference>
<evidence type="ECO:0000313" key="3">
    <source>
        <dbReference type="Proteomes" id="UP000198571"/>
    </source>
</evidence>
<dbReference type="Proteomes" id="UP000198571">
    <property type="component" value="Unassembled WGS sequence"/>
</dbReference>
<dbReference type="SUPFAM" id="SSF57997">
    <property type="entry name" value="Tropomyosin"/>
    <property type="match status" value="1"/>
</dbReference>
<sequence>MGLISGKVAAAGLAGALLTGVVFTGGPTIDKTKDLLDDLRDKVVQFNANETTLKQELQNLHTDSNNRIAKANEIIADKQNEINSLKANKQYLESVVKYLEQRVDDLVIEVKELKDELGEANDTIEAKEAEIVKLTEELETTQDQLTETEADLEKLEKEYAELEAENNDNKDEVQRANDEVQKANEKVEELADKAAEVEEATEGKDPMTDGEIEEINTSLDEVNEGQYTVENLNLTYIQLTEEFIAEHPELDIQEGERVWRITNNNDFDVAVTYSFAGSSDSETVLAGTGQTFFKTDKGGTLTISWENEKGDIKNNTKAGA</sequence>
<gene>
    <name evidence="2" type="ORF">SAMN05518684_1134</name>
</gene>
<evidence type="ECO:0000313" key="2">
    <source>
        <dbReference type="EMBL" id="SES25896.1"/>
    </source>
</evidence>
<keyword evidence="1" id="KW-0175">Coiled coil</keyword>
<protein>
    <submittedName>
        <fullName evidence="2">Uncharacterized protein</fullName>
    </submittedName>
</protein>
<dbReference type="OrthoDB" id="2880256at2"/>
<proteinExistence type="predicted"/>
<evidence type="ECO:0000256" key="1">
    <source>
        <dbReference type="SAM" id="Coils"/>
    </source>
</evidence>
<reference evidence="3" key="1">
    <citation type="submission" date="2016-10" db="EMBL/GenBank/DDBJ databases">
        <authorList>
            <person name="Varghese N."/>
            <person name="Submissions S."/>
        </authorList>
    </citation>
    <scope>NUCLEOTIDE SEQUENCE [LARGE SCALE GENOMIC DNA]</scope>
    <source>
        <strain evidence="3">S9</strain>
    </source>
</reference>